<dbReference type="EMBL" id="MNCJ02000325">
    <property type="protein sequence ID" value="KAF5788649.1"/>
    <property type="molecule type" value="Genomic_DNA"/>
</dbReference>
<dbReference type="Proteomes" id="UP000215914">
    <property type="component" value="Unassembled WGS sequence"/>
</dbReference>
<evidence type="ECO:0000313" key="3">
    <source>
        <dbReference type="EMBL" id="KAF5788649.1"/>
    </source>
</evidence>
<reference evidence="3" key="1">
    <citation type="journal article" date="2017" name="Nature">
        <title>The sunflower genome provides insights into oil metabolism, flowering and Asterid evolution.</title>
        <authorList>
            <person name="Badouin H."/>
            <person name="Gouzy J."/>
            <person name="Grassa C.J."/>
            <person name="Murat F."/>
            <person name="Staton S.E."/>
            <person name="Cottret L."/>
            <person name="Lelandais-Briere C."/>
            <person name="Owens G.L."/>
            <person name="Carrere S."/>
            <person name="Mayjonade B."/>
            <person name="Legrand L."/>
            <person name="Gill N."/>
            <person name="Kane N.C."/>
            <person name="Bowers J.E."/>
            <person name="Hubner S."/>
            <person name="Bellec A."/>
            <person name="Berard A."/>
            <person name="Berges H."/>
            <person name="Blanchet N."/>
            <person name="Boniface M.C."/>
            <person name="Brunel D."/>
            <person name="Catrice O."/>
            <person name="Chaidir N."/>
            <person name="Claudel C."/>
            <person name="Donnadieu C."/>
            <person name="Faraut T."/>
            <person name="Fievet G."/>
            <person name="Helmstetter N."/>
            <person name="King M."/>
            <person name="Knapp S.J."/>
            <person name="Lai Z."/>
            <person name="Le Paslier M.C."/>
            <person name="Lippi Y."/>
            <person name="Lorenzon L."/>
            <person name="Mandel J.R."/>
            <person name="Marage G."/>
            <person name="Marchand G."/>
            <person name="Marquand E."/>
            <person name="Bret-Mestries E."/>
            <person name="Morien E."/>
            <person name="Nambeesan S."/>
            <person name="Nguyen T."/>
            <person name="Pegot-Espagnet P."/>
            <person name="Pouilly N."/>
            <person name="Raftis F."/>
            <person name="Sallet E."/>
            <person name="Schiex T."/>
            <person name="Thomas J."/>
            <person name="Vandecasteele C."/>
            <person name="Vares D."/>
            <person name="Vear F."/>
            <person name="Vautrin S."/>
            <person name="Crespi M."/>
            <person name="Mangin B."/>
            <person name="Burke J.M."/>
            <person name="Salse J."/>
            <person name="Munos S."/>
            <person name="Vincourt P."/>
            <person name="Rieseberg L.H."/>
            <person name="Langlade N.B."/>
        </authorList>
    </citation>
    <scope>NUCLEOTIDE SEQUENCE</scope>
    <source>
        <tissue evidence="3">Leaves</tissue>
    </source>
</reference>
<accession>A0A9K3I1J2</accession>
<evidence type="ECO:0000259" key="2">
    <source>
        <dbReference type="PROSITE" id="PS51011"/>
    </source>
</evidence>
<gene>
    <name evidence="3" type="ORF">HanXRQr2_Chr10g0466331</name>
</gene>
<dbReference type="GO" id="GO:0003677">
    <property type="term" value="F:DNA binding"/>
    <property type="evidence" value="ECO:0007669"/>
    <property type="project" value="InterPro"/>
</dbReference>
<sequence>MSANYVSSSAANVNTYVDGDDVSGVQHSGIRATTRSDVEIKPTATSMPCQHCIDEKNERKRRSRRECLCYYCHLPGHQIYTCKAKENDEELQLIRQAINAGIRTQNEDVHCRDEMIVTGTDGGQWKDIWYVNSTFHHHYVGNIDVFKRVKHIMGVETRSGMNNFLFIRGVGIVEMKTGNDTLRIPSVFYSPDIDRNVLSLEQLTLQGFTVRKSGDSCKIFPMFSSPVVNSVNDKTGLSKEEELGLKEKERLQNMCGIDDEFKNDYLNSYFESLNVSEKEEDDWNLMILKSLEFHEFDDCKALMNMLDDREYVFKYKAILQKKFEEMVRWFLYEYMGITSRPIPPYTTDQKKIDQLSLYILVASDGGYREVTTENTWPIIAKDLGFGYEDGDYMRIVYAMYLDVLEYYYKFKAVQYKVQVKEMINDNAGSFKGCERRSESADIVQEGAAGINQNDDGSSRGSHRKIRSTGDVREDAARNSQAGADLMHYALFAENGWADNWSAHKRRKRFNFNHMKKAMEEANRSVMQKDSNITKV</sequence>
<organism evidence="3 4">
    <name type="scientific">Helianthus annuus</name>
    <name type="common">Common sunflower</name>
    <dbReference type="NCBI Taxonomy" id="4232"/>
    <lineage>
        <taxon>Eukaryota</taxon>
        <taxon>Viridiplantae</taxon>
        <taxon>Streptophyta</taxon>
        <taxon>Embryophyta</taxon>
        <taxon>Tracheophyta</taxon>
        <taxon>Spermatophyta</taxon>
        <taxon>Magnoliopsida</taxon>
        <taxon>eudicotyledons</taxon>
        <taxon>Gunneridae</taxon>
        <taxon>Pentapetalae</taxon>
        <taxon>asterids</taxon>
        <taxon>campanulids</taxon>
        <taxon>Asterales</taxon>
        <taxon>Asteraceae</taxon>
        <taxon>Asteroideae</taxon>
        <taxon>Heliantheae alliance</taxon>
        <taxon>Heliantheae</taxon>
        <taxon>Helianthus</taxon>
    </lineage>
</organism>
<dbReference type="CDD" id="cd16100">
    <property type="entry name" value="ARID"/>
    <property type="match status" value="1"/>
</dbReference>
<dbReference type="PANTHER" id="PTHR46410">
    <property type="entry name" value="AT-RICH INTERACTIVE DOMAIN-CONTAINING PROTEIN 2"/>
    <property type="match status" value="1"/>
</dbReference>
<keyword evidence="4" id="KW-1185">Reference proteome</keyword>
<reference evidence="3" key="2">
    <citation type="submission" date="2020-06" db="EMBL/GenBank/DDBJ databases">
        <title>Helianthus annuus Genome sequencing and assembly Release 2.</title>
        <authorList>
            <person name="Gouzy J."/>
            <person name="Langlade N."/>
            <person name="Munos S."/>
        </authorList>
    </citation>
    <scope>NUCLEOTIDE SEQUENCE</scope>
    <source>
        <tissue evidence="3">Leaves</tissue>
    </source>
</reference>
<dbReference type="SUPFAM" id="SSF46774">
    <property type="entry name" value="ARID-like"/>
    <property type="match status" value="1"/>
</dbReference>
<dbReference type="SMART" id="SM00501">
    <property type="entry name" value="BRIGHT"/>
    <property type="match status" value="1"/>
</dbReference>
<dbReference type="Pfam" id="PF22936">
    <property type="entry name" value="Pol_BBD"/>
    <property type="match status" value="1"/>
</dbReference>
<dbReference type="Pfam" id="PF01388">
    <property type="entry name" value="ARID"/>
    <property type="match status" value="1"/>
</dbReference>
<dbReference type="AlphaFoldDB" id="A0A9K3I1J2"/>
<feature type="region of interest" description="Disordered" evidence="1">
    <location>
        <begin position="447"/>
        <end position="476"/>
    </location>
</feature>
<name>A0A9K3I1J2_HELAN</name>
<dbReference type="InterPro" id="IPR036431">
    <property type="entry name" value="ARID_dom_sf"/>
</dbReference>
<dbReference type="PANTHER" id="PTHR46410:SF26">
    <property type="entry name" value="BULB-TYPE LECTIN DOMAIN-CONTAINING PROTEIN-RELATED"/>
    <property type="match status" value="1"/>
</dbReference>
<dbReference type="PROSITE" id="PS51011">
    <property type="entry name" value="ARID"/>
    <property type="match status" value="1"/>
</dbReference>
<evidence type="ECO:0000313" key="4">
    <source>
        <dbReference type="Proteomes" id="UP000215914"/>
    </source>
</evidence>
<proteinExistence type="predicted"/>
<comment type="caution">
    <text evidence="3">The sequence shown here is derived from an EMBL/GenBank/DDBJ whole genome shotgun (WGS) entry which is preliminary data.</text>
</comment>
<dbReference type="Gramene" id="mRNA:HanXRQr2_Chr10g0466331">
    <property type="protein sequence ID" value="CDS:HanXRQr2_Chr10g0466331.1"/>
    <property type="gene ID" value="HanXRQr2_Chr10g0466331"/>
</dbReference>
<protein>
    <submittedName>
        <fullName evidence="3">Transcription factor interactor and regulator CCHC(Zn) family</fullName>
    </submittedName>
</protein>
<dbReference type="InterPro" id="IPR001606">
    <property type="entry name" value="ARID_dom"/>
</dbReference>
<dbReference type="Gene3D" id="1.10.150.60">
    <property type="entry name" value="ARID DNA-binding domain"/>
    <property type="match status" value="1"/>
</dbReference>
<dbReference type="InterPro" id="IPR054722">
    <property type="entry name" value="PolX-like_BBD"/>
</dbReference>
<evidence type="ECO:0000256" key="1">
    <source>
        <dbReference type="SAM" id="MobiDB-lite"/>
    </source>
</evidence>
<feature type="compositionally biased region" description="Basic and acidic residues" evidence="1">
    <location>
        <begin position="467"/>
        <end position="476"/>
    </location>
</feature>
<feature type="compositionally biased region" description="Polar residues" evidence="1">
    <location>
        <begin position="450"/>
        <end position="459"/>
    </location>
</feature>
<feature type="domain" description="ARID" evidence="2">
    <location>
        <begin position="317"/>
        <end position="409"/>
    </location>
</feature>